<comment type="caution">
    <text evidence="1">The sequence shown here is derived from an EMBL/GenBank/DDBJ whole genome shotgun (WGS) entry which is preliminary data.</text>
</comment>
<dbReference type="Gene3D" id="3.30.160.100">
    <property type="entry name" value="Ribosome hibernation promotion factor-like"/>
    <property type="match status" value="1"/>
</dbReference>
<evidence type="ECO:0000313" key="1">
    <source>
        <dbReference type="EMBL" id="GHC45593.1"/>
    </source>
</evidence>
<dbReference type="Proteomes" id="UP000644507">
    <property type="component" value="Unassembled WGS sequence"/>
</dbReference>
<dbReference type="EMBL" id="BMXI01000003">
    <property type="protein sequence ID" value="GHC45593.1"/>
    <property type="molecule type" value="Genomic_DNA"/>
</dbReference>
<dbReference type="SUPFAM" id="SSF69754">
    <property type="entry name" value="Ribosome binding protein Y (YfiA homologue)"/>
    <property type="match status" value="1"/>
</dbReference>
<protein>
    <submittedName>
        <fullName evidence="1">Uncharacterized protein</fullName>
    </submittedName>
</protein>
<dbReference type="RefSeq" id="WP_189567691.1">
    <property type="nucleotide sequence ID" value="NZ_BMXI01000003.1"/>
</dbReference>
<sequence length="101" mass="11870">MKTTINCTKHLDSNHTRVWDSTRELIERKHEHLRHVHPDLFKAELHLRAFGRQSEVHLLVHDTRHRVIEAHASGDILDKAIILAFKRAEVQLAKPKHLQNQ</sequence>
<keyword evidence="2" id="KW-1185">Reference proteome</keyword>
<reference evidence="1" key="1">
    <citation type="journal article" date="2014" name="Int. J. Syst. Evol. Microbiol.">
        <title>Complete genome sequence of Corynebacterium casei LMG S-19264T (=DSM 44701T), isolated from a smear-ripened cheese.</title>
        <authorList>
            <consortium name="US DOE Joint Genome Institute (JGI-PGF)"/>
            <person name="Walter F."/>
            <person name="Albersmeier A."/>
            <person name="Kalinowski J."/>
            <person name="Ruckert C."/>
        </authorList>
    </citation>
    <scope>NUCLEOTIDE SEQUENCE</scope>
    <source>
        <strain evidence="1">KCTC 12988</strain>
    </source>
</reference>
<dbReference type="InterPro" id="IPR003489">
    <property type="entry name" value="RHF/RaiA"/>
</dbReference>
<dbReference type="Pfam" id="PF02482">
    <property type="entry name" value="Ribosomal_S30AE"/>
    <property type="match status" value="1"/>
</dbReference>
<dbReference type="AlphaFoldDB" id="A0A918TEU3"/>
<dbReference type="InterPro" id="IPR036567">
    <property type="entry name" value="RHF-like"/>
</dbReference>
<name>A0A918TEU3_9BACT</name>
<reference evidence="1" key="2">
    <citation type="submission" date="2020-09" db="EMBL/GenBank/DDBJ databases">
        <authorList>
            <person name="Sun Q."/>
            <person name="Kim S."/>
        </authorList>
    </citation>
    <scope>NUCLEOTIDE SEQUENCE</scope>
    <source>
        <strain evidence="1">KCTC 12988</strain>
    </source>
</reference>
<gene>
    <name evidence="1" type="ORF">GCM10007100_08710</name>
</gene>
<proteinExistence type="predicted"/>
<accession>A0A918TEU3</accession>
<organism evidence="1 2">
    <name type="scientific">Roseibacillus persicicus</name>
    <dbReference type="NCBI Taxonomy" id="454148"/>
    <lineage>
        <taxon>Bacteria</taxon>
        <taxon>Pseudomonadati</taxon>
        <taxon>Verrucomicrobiota</taxon>
        <taxon>Verrucomicrobiia</taxon>
        <taxon>Verrucomicrobiales</taxon>
        <taxon>Verrucomicrobiaceae</taxon>
        <taxon>Roseibacillus</taxon>
    </lineage>
</organism>
<evidence type="ECO:0000313" key="2">
    <source>
        <dbReference type="Proteomes" id="UP000644507"/>
    </source>
</evidence>